<dbReference type="PANTHER" id="PTHR23005">
    <property type="entry name" value="RETINITIS PIGMENTOSA 1 PROTEIN"/>
    <property type="match status" value="1"/>
</dbReference>
<feature type="region of interest" description="Disordered" evidence="6">
    <location>
        <begin position="2082"/>
        <end position="2151"/>
    </location>
</feature>
<feature type="compositionally biased region" description="Low complexity" evidence="6">
    <location>
        <begin position="1142"/>
        <end position="1156"/>
    </location>
</feature>
<feature type="compositionally biased region" description="Polar residues" evidence="6">
    <location>
        <begin position="1053"/>
        <end position="1073"/>
    </location>
</feature>
<feature type="compositionally biased region" description="Polar residues" evidence="6">
    <location>
        <begin position="1843"/>
        <end position="1863"/>
    </location>
</feature>
<keyword evidence="5" id="KW-0966">Cell projection</keyword>
<evidence type="ECO:0000313" key="9">
    <source>
        <dbReference type="Proteomes" id="UP000677803"/>
    </source>
</evidence>
<feature type="region of interest" description="Disordered" evidence="6">
    <location>
        <begin position="1980"/>
        <end position="2048"/>
    </location>
</feature>
<dbReference type="PANTHER" id="PTHR23005:SF4">
    <property type="entry name" value="OXYGEN-REGULATED PROTEIN 1"/>
    <property type="match status" value="1"/>
</dbReference>
<name>A0A8S4AU50_9TELE</name>
<feature type="compositionally biased region" description="Polar residues" evidence="6">
    <location>
        <begin position="1941"/>
        <end position="1950"/>
    </location>
</feature>
<feature type="region of interest" description="Disordered" evidence="6">
    <location>
        <begin position="752"/>
        <end position="819"/>
    </location>
</feature>
<evidence type="ECO:0000256" key="1">
    <source>
        <dbReference type="ARBA" id="ARBA00004316"/>
    </source>
</evidence>
<organism evidence="8 9">
    <name type="scientific">Menidia menidia</name>
    <name type="common">Atlantic silverside</name>
    <dbReference type="NCBI Taxonomy" id="238744"/>
    <lineage>
        <taxon>Eukaryota</taxon>
        <taxon>Metazoa</taxon>
        <taxon>Chordata</taxon>
        <taxon>Craniata</taxon>
        <taxon>Vertebrata</taxon>
        <taxon>Euteleostomi</taxon>
        <taxon>Actinopterygii</taxon>
        <taxon>Neopterygii</taxon>
        <taxon>Teleostei</taxon>
        <taxon>Neoteleostei</taxon>
        <taxon>Acanthomorphata</taxon>
        <taxon>Ovalentaria</taxon>
        <taxon>Atherinomorphae</taxon>
        <taxon>Atheriniformes</taxon>
        <taxon>Atherinopsidae</taxon>
        <taxon>Menidiinae</taxon>
        <taxon>Menidia</taxon>
    </lineage>
</organism>
<feature type="compositionally biased region" description="Polar residues" evidence="6">
    <location>
        <begin position="1309"/>
        <end position="1323"/>
    </location>
</feature>
<feature type="compositionally biased region" description="Polar residues" evidence="6">
    <location>
        <begin position="959"/>
        <end position="970"/>
    </location>
</feature>
<dbReference type="FunFam" id="3.10.20.230:FF:000006">
    <property type="entry name" value="Oxygen-regulated protein 1"/>
    <property type="match status" value="1"/>
</dbReference>
<feature type="compositionally biased region" description="Acidic residues" evidence="6">
    <location>
        <begin position="1866"/>
        <end position="1876"/>
    </location>
</feature>
<feature type="compositionally biased region" description="Basic and acidic residues" evidence="6">
    <location>
        <begin position="1980"/>
        <end position="1993"/>
    </location>
</feature>
<comment type="subcellular location">
    <subcellularLocation>
        <location evidence="1">Cell projection</location>
    </subcellularLocation>
    <subcellularLocation>
        <location evidence="2">Cytoplasm</location>
    </subcellularLocation>
</comment>
<feature type="compositionally biased region" description="Polar residues" evidence="6">
    <location>
        <begin position="1239"/>
        <end position="1251"/>
    </location>
</feature>
<evidence type="ECO:0000256" key="3">
    <source>
        <dbReference type="ARBA" id="ARBA00022490"/>
    </source>
</evidence>
<feature type="region of interest" description="Disordered" evidence="6">
    <location>
        <begin position="2183"/>
        <end position="2205"/>
    </location>
</feature>
<feature type="compositionally biased region" description="Acidic residues" evidence="6">
    <location>
        <begin position="1746"/>
        <end position="1756"/>
    </location>
</feature>
<feature type="region of interest" description="Disordered" evidence="6">
    <location>
        <begin position="934"/>
        <end position="1327"/>
    </location>
</feature>
<feature type="compositionally biased region" description="Basic and acidic residues" evidence="6">
    <location>
        <begin position="1630"/>
        <end position="1663"/>
    </location>
</feature>
<proteinExistence type="predicted"/>
<dbReference type="InterPro" id="IPR003533">
    <property type="entry name" value="Doublecortin_dom"/>
</dbReference>
<evidence type="ECO:0000259" key="7">
    <source>
        <dbReference type="PROSITE" id="PS50309"/>
    </source>
</evidence>
<comment type="caution">
    <text evidence="8">The sequence shown here is derived from an EMBL/GenBank/DDBJ whole genome shotgun (WGS) entry which is preliminary data.</text>
</comment>
<feature type="region of interest" description="Disordered" evidence="6">
    <location>
        <begin position="1679"/>
        <end position="1950"/>
    </location>
</feature>
<feature type="domain" description="Doublecortin" evidence="7">
    <location>
        <begin position="64"/>
        <end position="146"/>
    </location>
</feature>
<gene>
    <name evidence="8" type="ORF">MMEN_LOCUS7188</name>
</gene>
<dbReference type="GO" id="GO:0060041">
    <property type="term" value="P:retina development in camera-type eye"/>
    <property type="evidence" value="ECO:0007669"/>
    <property type="project" value="TreeGrafter"/>
</dbReference>
<feature type="compositionally biased region" description="Basic and acidic residues" evidence="6">
    <location>
        <begin position="2396"/>
        <end position="2405"/>
    </location>
</feature>
<feature type="region of interest" description="Disordered" evidence="6">
    <location>
        <begin position="1630"/>
        <end position="1664"/>
    </location>
</feature>
<feature type="compositionally biased region" description="Polar residues" evidence="6">
    <location>
        <begin position="429"/>
        <end position="445"/>
    </location>
</feature>
<dbReference type="GO" id="GO:0035556">
    <property type="term" value="P:intracellular signal transduction"/>
    <property type="evidence" value="ECO:0007669"/>
    <property type="project" value="InterPro"/>
</dbReference>
<keyword evidence="4" id="KW-0677">Repeat</keyword>
<sequence length="2478" mass="272664">MCYKIGIGDFSGTFFGPVTAGVGGQSVIMNETGFRRTLPDQFSGSGPTFDTPRHPSVIDPILSKRVCFYKSGDPQFSGLRMVINNRTFKTFDALLDSLSKKVPLPFGVRNITTPRGIHGIRTLEELEDGKSYICSDSRKVKPINLALARKKPPPWYHARPLSPGQRAVPLARFLPGRGVRRQGPTAVRTPRRLVVYRNGDPSVKHTVVLPKKTVAGYESILDHISELMQFHVIKLHTPDGRRIDGLPGLILCSGIVVAVGREPFRPAVYSEEKSPVPAGQNTKAVRLRKQKTLNRKKKSPSHSSKSRNFSASSERFIVHQIHNTVARSSNELPSHGTTSAELDSNLILESVAETGEDACLGDGAQVQDEDNIEKSFRVNQDGSMTVEMKVRLTIKEEETVHWTTTLTRSSIAEQLNDACLTEPEEEQEICSSKSNSLRSQSPSASTDTTNNGKNKDHDDDNPPSLGNGAMGDSGQGEEDTKNHTDALSLKRAPTPGYKRVSKQQASVRSIKSVAGDGVQEGLVGSYSYSEHTGNGTMTEEYCMVKQSTTRPVPKPRRFASADANSRNMSAYQFEEQPERLREESSGEEVTETILHIYEQQTCQDNLQANVSAHSMSASRVGFGRPLTSETGQLSSNSESELQRLRPSTASESTRIWRAESMTVTSDSHLESVKASTRQQLQRVTKGRIKPQLKANTKDQLVSFQPNVTNKHARKARIPRKPQKGHSAEAADTRTKAKTFSSAGFIKKIYGQKSKSAKSMKRFKKKPMQNRERPALDATLKTVTDSDSPSGLKQKTSSRVSFETNQMRAPSASTEEVGPSRGILKHQTSLRLENKSETESLDISQSMPLPAFNSSGSVTKEYVKTWLERANRSPPFYVDEKSKKLEVVTHAHTENVRHDDSENKQSLVTAANGAGGAPEASESLASVKLRVRSFESKSSLSVEKTPVGQKSHDTAHTEKSNSVSRKNSQEANPREVGNPVRIPSATLTDTLSMEQQPPPPERLNTGHCTMDAPPVGSDASYKLSPIAGKRSDKHPLPVGPTSEKEKLPADNTLEKTSAQTDTPATPQLSRTPSTKRAPLVSNHSLERKMSLRRACVDKYTLADDSDEETPTSPTTDNICPGESHQPTKVQPRESQPSDLDLMCSTSLCTSASPSSLTSEERMSSDSVSSSELLAKDRKMTNRNQEEPPSPKTPVKRAQPGSSPSPERKSPKKSPTKLHSNSPKLPAVQSQPVDKTLPPNIGSQKRATPNSSPAIDRKHPKAKVQQGASPYSQSLDIASPPVRHKPNKLLPRNISFDSPLEPTSNERKKTSPQTCSQETPRSGKSTAEPDKAFTCDVLTPLGADESHECKEQDGLDVQVIPYQLNTAEQPNLKPVLEKICYSIKSIRRITQSKRPSCLEKSNSLPDFSSHVASTFGSSSKALLAFLSVMTLKEGLNNLNVDELNASHVSCAEALKMIDSLREIASIEDSHTLKTSLTNLQRSASKHLLQSWKGFQEFSERCRSRSSTPNASEPDLRIETGPEQNYDIEGNVINEIMDNLDIPVKLKEELASLSDAENDGNMSYMITETLELKKEKEESHKIIKYNHSEDAVSQDEKASTDLQINVKKITDISQPDSEMGSLNVLTDSADLRLSDRTSKEQKGPDLLDSVTERPPAEPKQISRDSQLHNTISCEDMVHQENQDHLTQQQGHKDKKSTQEKGTRDTDASNYQNLERDRCGVSTEEQEMDPRQLQEEHEQNKPQSKFYHEEESDSDEEEQEMSNANKDLNRKESLGPDSDEEYAEVEQEGIKQESDEGEDLSRPESDPEQDESQPGSGNTAEVNDMGRKSIGHLVSESQHLSECETPEGQTETGSVGPDTSSDVSTRGSDPEEPSSEEELPAVDSKKLQVIPEESLSGTEEEQEEEHCHILPKFGEQTKKGRSLEALIEETEVSSEDGSLTDEAPKSQSTFTSNVTENLVILSKNSQNYRSSLIISDSLEKDCRFKADDDSGKDHSSCEEDEEQLQGKDDRIRDSTEVELSYSEKESSSDEDQGTYLEESFTPHREAPVTTQPKATYFDKVMAKLMQSPVEVPTHSVAERVILLEKQVADSQKAKPTPQSSTVGRPSQRKAQPESDEDSASESPAHEAAICTRSAPPSSLSFSYDSGGAVTTEPEGRVRSIREMFLARSATNIQQRHVPGADECQLRAETSGSGGYQSQTSGELSSGEDDTVRKSIAKGFVRRTIELLYGKKDAKPEEASERPPSAPNNTKKEHLSIFSPFHAVRSKAGSEMSYFSSSDALDAFSEATRCIAFHAQVGPVDTVPIDKAQWLLRENILMRKSVSDPVGINKTFSNSPPDEGLCKDTEEKSPYSLFSSKSEPDDVASPGKCTYFSLPHANDSEVGLDEQSTVSRGSGNGDSLAEDREPPGDTKMWAERNGILPGIPITDFKVKDNKVHPLIEFPPDGEVVLVQPGKGHGVVQRRLPEPDLLDLMYHFCGEHCPIL</sequence>
<dbReference type="GO" id="GO:0035082">
    <property type="term" value="P:axoneme assembly"/>
    <property type="evidence" value="ECO:0007669"/>
    <property type="project" value="TreeGrafter"/>
</dbReference>
<feature type="compositionally biased region" description="Basic and acidic residues" evidence="6">
    <location>
        <begin position="1784"/>
        <end position="1801"/>
    </location>
</feature>
<dbReference type="CDD" id="cd17145">
    <property type="entry name" value="DCX1_RP1"/>
    <property type="match status" value="1"/>
</dbReference>
<feature type="compositionally biased region" description="Polar residues" evidence="6">
    <location>
        <begin position="2130"/>
        <end position="2139"/>
    </location>
</feature>
<keyword evidence="9" id="KW-1185">Reference proteome</keyword>
<dbReference type="SUPFAM" id="SSF89837">
    <property type="entry name" value="Doublecortin (DC)"/>
    <property type="match status" value="2"/>
</dbReference>
<dbReference type="SMART" id="SM00537">
    <property type="entry name" value="DCX"/>
    <property type="match status" value="2"/>
</dbReference>
<feature type="region of interest" description="Disordered" evidence="6">
    <location>
        <begin position="269"/>
        <end position="310"/>
    </location>
</feature>
<feature type="compositionally biased region" description="Basic and acidic residues" evidence="6">
    <location>
        <begin position="1172"/>
        <end position="1184"/>
    </location>
</feature>
<feature type="compositionally biased region" description="Basic residues" evidence="6">
    <location>
        <begin position="754"/>
        <end position="767"/>
    </location>
</feature>
<feature type="compositionally biased region" description="Polar residues" evidence="6">
    <location>
        <begin position="780"/>
        <end position="813"/>
    </location>
</feature>
<dbReference type="GO" id="GO:0042461">
    <property type="term" value="P:photoreceptor cell development"/>
    <property type="evidence" value="ECO:0007669"/>
    <property type="project" value="TreeGrafter"/>
</dbReference>
<feature type="region of interest" description="Disordered" evidence="6">
    <location>
        <begin position="709"/>
        <end position="735"/>
    </location>
</feature>
<feature type="compositionally biased region" description="Basic residues" evidence="6">
    <location>
        <begin position="710"/>
        <end position="723"/>
    </location>
</feature>
<feature type="compositionally biased region" description="Basic and acidic residues" evidence="6">
    <location>
        <begin position="2000"/>
        <end position="2023"/>
    </location>
</feature>
<feature type="region of interest" description="Disordered" evidence="6">
    <location>
        <begin position="2321"/>
        <end position="2405"/>
    </location>
</feature>
<dbReference type="OrthoDB" id="9895813at2759"/>
<dbReference type="GO" id="GO:0005930">
    <property type="term" value="C:axoneme"/>
    <property type="evidence" value="ECO:0007669"/>
    <property type="project" value="TreeGrafter"/>
</dbReference>
<feature type="compositionally biased region" description="Basic and acidic residues" evidence="6">
    <location>
        <begin position="2227"/>
        <end position="2236"/>
    </location>
</feature>
<dbReference type="Gene3D" id="3.10.20.230">
    <property type="entry name" value="Doublecortin domain"/>
    <property type="match status" value="2"/>
</dbReference>
<feature type="compositionally biased region" description="Basic and acidic residues" evidence="6">
    <location>
        <begin position="2335"/>
        <end position="2344"/>
    </location>
</feature>
<feature type="region of interest" description="Disordered" evidence="6">
    <location>
        <begin position="1500"/>
        <end position="1519"/>
    </location>
</feature>
<feature type="compositionally biased region" description="Acidic residues" evidence="6">
    <location>
        <begin position="1773"/>
        <end position="1783"/>
    </location>
</feature>
<feature type="compositionally biased region" description="Polar residues" evidence="6">
    <location>
        <begin position="1123"/>
        <end position="1136"/>
    </location>
</feature>
<feature type="domain" description="Doublecortin" evidence="7">
    <location>
        <begin position="191"/>
        <end position="270"/>
    </location>
</feature>
<dbReference type="EMBL" id="CAJRST010006668">
    <property type="protein sequence ID" value="CAG5896179.1"/>
    <property type="molecule type" value="Genomic_DNA"/>
</dbReference>
<feature type="compositionally biased region" description="Basic and acidic residues" evidence="6">
    <location>
        <begin position="949"/>
        <end position="958"/>
    </location>
</feature>
<evidence type="ECO:0000256" key="4">
    <source>
        <dbReference type="ARBA" id="ARBA00022737"/>
    </source>
</evidence>
<accession>A0A8S4AU50</accession>
<feature type="compositionally biased region" description="Polar residues" evidence="6">
    <location>
        <begin position="627"/>
        <end position="652"/>
    </location>
</feature>
<evidence type="ECO:0000256" key="2">
    <source>
        <dbReference type="ARBA" id="ARBA00004496"/>
    </source>
</evidence>
<feature type="region of interest" description="Disordered" evidence="6">
    <location>
        <begin position="419"/>
        <end position="512"/>
    </location>
</feature>
<protein>
    <submittedName>
        <fullName evidence="8">(Atlantic silverside) hypothetical protein</fullName>
    </submittedName>
</protein>
<dbReference type="PROSITE" id="PS50309">
    <property type="entry name" value="DC"/>
    <property type="match status" value="2"/>
</dbReference>
<feature type="compositionally biased region" description="Basic and acidic residues" evidence="6">
    <location>
        <begin position="1692"/>
        <end position="1703"/>
    </location>
</feature>
<keyword evidence="3" id="KW-0963">Cytoplasm</keyword>
<feature type="compositionally biased region" description="Basic residues" evidence="6">
    <location>
        <begin position="285"/>
        <end position="300"/>
    </location>
</feature>
<dbReference type="GO" id="GO:0043005">
    <property type="term" value="C:neuron projection"/>
    <property type="evidence" value="ECO:0007669"/>
    <property type="project" value="UniProtKB-ARBA"/>
</dbReference>
<feature type="compositionally biased region" description="Polar residues" evidence="6">
    <location>
        <begin position="1264"/>
        <end position="1274"/>
    </location>
</feature>
<feature type="region of interest" description="Disordered" evidence="6">
    <location>
        <begin position="2227"/>
        <end position="2247"/>
    </location>
</feature>
<evidence type="ECO:0000313" key="8">
    <source>
        <dbReference type="EMBL" id="CAG5896179.1"/>
    </source>
</evidence>
<feature type="compositionally biased region" description="Basic and acidic residues" evidence="6">
    <location>
        <begin position="1724"/>
        <end position="1736"/>
    </location>
</feature>
<feature type="compositionally biased region" description="Basic and acidic residues" evidence="6">
    <location>
        <begin position="725"/>
        <end position="734"/>
    </location>
</feature>
<reference evidence="8" key="1">
    <citation type="submission" date="2021-05" db="EMBL/GenBank/DDBJ databases">
        <authorList>
            <person name="Tigano A."/>
        </authorList>
    </citation>
    <scope>NUCLEOTIDE SEQUENCE</scope>
</reference>
<feature type="region of interest" description="Disordered" evidence="6">
    <location>
        <begin position="621"/>
        <end position="652"/>
    </location>
</feature>
<dbReference type="InterPro" id="IPR036572">
    <property type="entry name" value="Doublecortin_dom_sf"/>
</dbReference>
<feature type="compositionally biased region" description="Polar residues" evidence="6">
    <location>
        <begin position="1216"/>
        <end position="1231"/>
    </location>
</feature>
<evidence type="ECO:0000256" key="6">
    <source>
        <dbReference type="SAM" id="MobiDB-lite"/>
    </source>
</evidence>
<dbReference type="Pfam" id="PF03607">
    <property type="entry name" value="DCX"/>
    <property type="match status" value="2"/>
</dbReference>
<feature type="compositionally biased region" description="Polar residues" evidence="6">
    <location>
        <begin position="984"/>
        <end position="994"/>
    </location>
</feature>
<feature type="compositionally biased region" description="Polar residues" evidence="6">
    <location>
        <begin position="1808"/>
        <end position="1817"/>
    </location>
</feature>
<evidence type="ECO:0000256" key="5">
    <source>
        <dbReference type="ARBA" id="ARBA00023273"/>
    </source>
</evidence>
<dbReference type="Proteomes" id="UP000677803">
    <property type="component" value="Unassembled WGS sequence"/>
</dbReference>